<dbReference type="AlphaFoldDB" id="A0AAU0MGW6"/>
<feature type="region of interest" description="Disordered" evidence="1">
    <location>
        <begin position="88"/>
        <end position="114"/>
    </location>
</feature>
<evidence type="ECO:0000256" key="1">
    <source>
        <dbReference type="SAM" id="MobiDB-lite"/>
    </source>
</evidence>
<proteinExistence type="predicted"/>
<reference evidence="2 3" key="1">
    <citation type="submission" date="2023-10" db="EMBL/GenBank/DDBJ databases">
        <title>Y20.</title>
        <authorList>
            <person name="Zhang G."/>
            <person name="Ding Y."/>
        </authorList>
    </citation>
    <scope>NUCLEOTIDE SEQUENCE [LARGE SCALE GENOMIC DNA]</scope>
    <source>
        <strain evidence="2 3">Y20</strain>
    </source>
</reference>
<gene>
    <name evidence="2" type="ORF">RYJ27_00755</name>
</gene>
<sequence>MALFRRRRHEPYAALSEEERMSRYVYLLNTLPAEVIEKAHEAAFRELSVRERREMFDRLRPFMSVEEQAGRPRPALMAGVLRRISGVNGGTTVRERDGSGTGASTGAGTAEDPRRAFEDSLQANAITAAMAQHFILSAVVVSYFAHGAGAGMLAAQPAWVSDLAATDAAGAGHAGGYGGEHSAGYGDGGGYDGGFGGGFGGGFDAGGGFA</sequence>
<protein>
    <submittedName>
        <fullName evidence="2">Uncharacterized protein</fullName>
    </submittedName>
</protein>
<organism evidence="2 3">
    <name type="scientific">Microbacterium limosum</name>
    <dbReference type="NCBI Taxonomy" id="3079935"/>
    <lineage>
        <taxon>Bacteria</taxon>
        <taxon>Bacillati</taxon>
        <taxon>Actinomycetota</taxon>
        <taxon>Actinomycetes</taxon>
        <taxon>Micrococcales</taxon>
        <taxon>Microbacteriaceae</taxon>
        <taxon>Microbacterium</taxon>
    </lineage>
</organism>
<keyword evidence="3" id="KW-1185">Reference proteome</keyword>
<accession>A0AAU0MGW6</accession>
<dbReference type="EMBL" id="CP137080">
    <property type="protein sequence ID" value="WOQ69813.1"/>
    <property type="molecule type" value="Genomic_DNA"/>
</dbReference>
<name>A0AAU0MGW6_9MICO</name>
<dbReference type="RefSeq" id="WP_330170907.1">
    <property type="nucleotide sequence ID" value="NZ_CP137080.1"/>
</dbReference>
<dbReference type="KEGG" id="mliy:RYJ27_00755"/>
<dbReference type="Proteomes" id="UP001329313">
    <property type="component" value="Chromosome"/>
</dbReference>
<evidence type="ECO:0000313" key="2">
    <source>
        <dbReference type="EMBL" id="WOQ69813.1"/>
    </source>
</evidence>
<evidence type="ECO:0000313" key="3">
    <source>
        <dbReference type="Proteomes" id="UP001329313"/>
    </source>
</evidence>